<dbReference type="EMBL" id="JARAWN010000001">
    <property type="protein sequence ID" value="MDX3128275.1"/>
    <property type="molecule type" value="Genomic_DNA"/>
</dbReference>
<dbReference type="AlphaFoldDB" id="A0AAJ2PIM5"/>
<gene>
    <name evidence="1" type="ORF">PV367_00250</name>
</gene>
<name>A0AAJ2PIM5_9ACTN</name>
<protein>
    <submittedName>
        <fullName evidence="1">Uncharacterized protein</fullName>
    </submittedName>
</protein>
<reference evidence="1" key="1">
    <citation type="journal article" date="2023" name="Microb. Genom.">
        <title>Mesoterricola silvestris gen. nov., sp. nov., Mesoterricola sediminis sp. nov., Geothrix oryzae sp. nov., Geothrix edaphica sp. nov., Geothrix rubra sp. nov., and Geothrix limicola sp. nov., six novel members of Acidobacteriota isolated from soils.</title>
        <authorList>
            <person name="Weisberg A.J."/>
            <person name="Pearce E."/>
            <person name="Kramer C.G."/>
            <person name="Chang J.H."/>
            <person name="Clarke C.R."/>
        </authorList>
    </citation>
    <scope>NUCLEOTIDE SEQUENCE</scope>
    <source>
        <strain evidence="1">ND06-05F</strain>
    </source>
</reference>
<dbReference type="Proteomes" id="UP001273589">
    <property type="component" value="Unassembled WGS sequence"/>
</dbReference>
<accession>A0AAJ2PIM5</accession>
<proteinExistence type="predicted"/>
<evidence type="ECO:0000313" key="1">
    <source>
        <dbReference type="EMBL" id="MDX3128275.1"/>
    </source>
</evidence>
<comment type="caution">
    <text evidence="1">The sequence shown here is derived from an EMBL/GenBank/DDBJ whole genome shotgun (WGS) entry which is preliminary data.</text>
</comment>
<evidence type="ECO:0000313" key="2">
    <source>
        <dbReference type="Proteomes" id="UP001273589"/>
    </source>
</evidence>
<sequence length="48" mass="5656">MVHVPRTQVIVDPLASLPDDERERLVRSEVRLIKFLERQARDVTSIDR</sequence>
<organism evidence="1 2">
    <name type="scientific">Streptomyces europaeiscabiei</name>
    <dbReference type="NCBI Taxonomy" id="146819"/>
    <lineage>
        <taxon>Bacteria</taxon>
        <taxon>Bacillati</taxon>
        <taxon>Actinomycetota</taxon>
        <taxon>Actinomycetes</taxon>
        <taxon>Kitasatosporales</taxon>
        <taxon>Streptomycetaceae</taxon>
        <taxon>Streptomyces</taxon>
    </lineage>
</organism>